<evidence type="ECO:0000256" key="4">
    <source>
        <dbReference type="ARBA" id="ARBA00013122"/>
    </source>
</evidence>
<evidence type="ECO:0000256" key="6">
    <source>
        <dbReference type="ARBA" id="ARBA00022692"/>
    </source>
</evidence>
<evidence type="ECO:0000313" key="17">
    <source>
        <dbReference type="Proteomes" id="UP000240830"/>
    </source>
</evidence>
<organism evidence="16 17">
    <name type="scientific">Paramicrosporidium saccamoebae</name>
    <dbReference type="NCBI Taxonomy" id="1246581"/>
    <lineage>
        <taxon>Eukaryota</taxon>
        <taxon>Fungi</taxon>
        <taxon>Fungi incertae sedis</taxon>
        <taxon>Cryptomycota</taxon>
        <taxon>Cryptomycota incertae sedis</taxon>
        <taxon>Paramicrosporidium</taxon>
    </lineage>
</organism>
<feature type="transmembrane region" description="Helical" evidence="14">
    <location>
        <begin position="78"/>
        <end position="100"/>
    </location>
</feature>
<keyword evidence="14" id="KW-0256">Endoplasmic reticulum</keyword>
<keyword evidence="10 14" id="KW-0472">Membrane</keyword>
<keyword evidence="11 14" id="KW-0275">Fatty acid biosynthesis</keyword>
<feature type="transmembrane region" description="Helical" evidence="14">
    <location>
        <begin position="200"/>
        <end position="220"/>
    </location>
</feature>
<comment type="subcellular location">
    <subcellularLocation>
        <location evidence="14">Endoplasmic reticulum membrane</location>
        <topology evidence="14">Multi-pass membrane protein</topology>
    </subcellularLocation>
    <subcellularLocation>
        <location evidence="1">Membrane</location>
        <topology evidence="1">Multi-pass membrane protein</topology>
    </subcellularLocation>
</comment>
<comment type="caution">
    <text evidence="16">The sequence shown here is derived from an EMBL/GenBank/DDBJ whole genome shotgun (WGS) entry which is preliminary data.</text>
</comment>
<gene>
    <name evidence="16" type="ORF">PSACC_03443</name>
</gene>
<keyword evidence="17" id="KW-1185">Reference proteome</keyword>
<evidence type="ECO:0000256" key="9">
    <source>
        <dbReference type="ARBA" id="ARBA00023098"/>
    </source>
</evidence>
<keyword evidence="9 14" id="KW-0443">Lipid metabolism</keyword>
<evidence type="ECO:0000256" key="7">
    <source>
        <dbReference type="ARBA" id="ARBA00022832"/>
    </source>
</evidence>
<dbReference type="OrthoDB" id="46988at2759"/>
<name>A0A2H9TGB7_9FUNG</name>
<evidence type="ECO:0000256" key="12">
    <source>
        <dbReference type="ARBA" id="ARBA00023239"/>
    </source>
</evidence>
<dbReference type="EC" id="4.2.1.134" evidence="4 14"/>
<evidence type="ECO:0000256" key="10">
    <source>
        <dbReference type="ARBA" id="ARBA00023136"/>
    </source>
</evidence>
<comment type="function">
    <text evidence="14">Catalyzes the third of the four reactions of the long-chain fatty acids elongation cycle. This endoplasmic reticulum-bound enzymatic process, allows the addition of two carbons to the chain of long- and very long-chain fatty acids/VLCFAs per cycle. This enzyme catalyzes the dehydration of the 3-hydroxyacyl-CoA intermediate into trans-2,3-enoyl-CoA, within each cycle of fatty acid elongation. Thereby, it participates to the production of VLCFAs of different chain lengths that are involved in multiple biological processes as precursors of membrane lipids and lipid mediators.</text>
</comment>
<dbReference type="InterPro" id="IPR007482">
    <property type="entry name" value="Tyr_Pase-like_PTPLA"/>
</dbReference>
<dbReference type="PANTHER" id="PTHR11035:SF3">
    <property type="entry name" value="VERY-LONG-CHAIN (3R)-3-HYDROXYACYL-COA DEHYDRATASE"/>
    <property type="match status" value="1"/>
</dbReference>
<evidence type="ECO:0000256" key="11">
    <source>
        <dbReference type="ARBA" id="ARBA00023160"/>
    </source>
</evidence>
<accession>A0A2H9TGB7</accession>
<dbReference type="Proteomes" id="UP000240830">
    <property type="component" value="Unassembled WGS sequence"/>
</dbReference>
<evidence type="ECO:0000256" key="15">
    <source>
        <dbReference type="SAM" id="MobiDB-lite"/>
    </source>
</evidence>
<keyword evidence="7 14" id="KW-0276">Fatty acid metabolism</keyword>
<dbReference type="GO" id="GO:0030497">
    <property type="term" value="P:fatty acid elongation"/>
    <property type="evidence" value="ECO:0007669"/>
    <property type="project" value="TreeGrafter"/>
</dbReference>
<dbReference type="PANTHER" id="PTHR11035">
    <property type="entry name" value="VERY-LONG-CHAIN (3R)-3-HYDROXYACYL-COA DEHYDRATASE"/>
    <property type="match status" value="1"/>
</dbReference>
<dbReference type="GO" id="GO:0005789">
    <property type="term" value="C:endoplasmic reticulum membrane"/>
    <property type="evidence" value="ECO:0007669"/>
    <property type="project" value="UniProtKB-SubCell"/>
</dbReference>
<sequence length="233" mass="27020">MDQSKLTQRERARNRSTEDRAPPASYRDERRPRLNQSWVVKLYLALYNLASFGAWGYFAYRLCLTLKDGYNPAKTATTLPLLCWVQTAAILEIFHAMLGLVPSAVFSTTVQIFSRLFVVWVPGHLLGLAQNPGYLVLAVAWTLSDLTRYLYYFLHLFNICPRFITWARYSLFIVLYPLGTAGEMSMIWAAREVFAKAGNMYDYLLLGLLGVYPCGFLFMYRHMFKQRSKYLRK</sequence>
<comment type="pathway">
    <text evidence="2 14">Lipid metabolism; fatty acid biosynthesis.</text>
</comment>
<evidence type="ECO:0000256" key="13">
    <source>
        <dbReference type="ARBA" id="ARBA00036671"/>
    </source>
</evidence>
<dbReference type="Pfam" id="PF04387">
    <property type="entry name" value="PTPLA"/>
    <property type="match status" value="1"/>
</dbReference>
<feature type="transmembrane region" description="Helical" evidence="14">
    <location>
        <begin position="38"/>
        <end position="58"/>
    </location>
</feature>
<keyword evidence="12 14" id="KW-0456">Lyase</keyword>
<feature type="transmembrane region" description="Helical" evidence="14">
    <location>
        <begin position="112"/>
        <end position="129"/>
    </location>
</feature>
<evidence type="ECO:0000313" key="16">
    <source>
        <dbReference type="EMBL" id="PJF16739.1"/>
    </source>
</evidence>
<feature type="compositionally biased region" description="Basic and acidic residues" evidence="15">
    <location>
        <begin position="7"/>
        <end position="28"/>
    </location>
</feature>
<keyword evidence="6 14" id="KW-0812">Transmembrane</keyword>
<dbReference type="STRING" id="1246581.A0A2H9TGB7"/>
<dbReference type="GO" id="GO:0030148">
    <property type="term" value="P:sphingolipid biosynthetic process"/>
    <property type="evidence" value="ECO:0007669"/>
    <property type="project" value="TreeGrafter"/>
</dbReference>
<feature type="region of interest" description="Disordered" evidence="15">
    <location>
        <begin position="1"/>
        <end position="28"/>
    </location>
</feature>
<comment type="similarity">
    <text evidence="3 14">Belongs to the very long-chain fatty acids dehydratase HACD family.</text>
</comment>
<evidence type="ECO:0000256" key="8">
    <source>
        <dbReference type="ARBA" id="ARBA00022989"/>
    </source>
</evidence>
<dbReference type="AlphaFoldDB" id="A0A2H9TGB7"/>
<keyword evidence="8 14" id="KW-1133">Transmembrane helix</keyword>
<evidence type="ECO:0000256" key="1">
    <source>
        <dbReference type="ARBA" id="ARBA00004141"/>
    </source>
</evidence>
<dbReference type="GO" id="GO:0102158">
    <property type="term" value="F:very-long-chain (3R)-3-hydroxyacyl-CoA dehydratase activity"/>
    <property type="evidence" value="ECO:0007669"/>
    <property type="project" value="UniProtKB-EC"/>
</dbReference>
<evidence type="ECO:0000256" key="5">
    <source>
        <dbReference type="ARBA" id="ARBA00022516"/>
    </source>
</evidence>
<dbReference type="UniPathway" id="UPA00094"/>
<proteinExistence type="inferred from homology"/>
<reference evidence="16 17" key="1">
    <citation type="submission" date="2016-10" db="EMBL/GenBank/DDBJ databases">
        <title>The genome of Paramicrosporidium saccamoebae is the missing link in understanding Cryptomycota and Microsporidia evolution.</title>
        <authorList>
            <person name="Quandt C.A."/>
            <person name="Beaudet D."/>
            <person name="Corsaro D."/>
            <person name="Michel R."/>
            <person name="Corradi N."/>
            <person name="James T."/>
        </authorList>
    </citation>
    <scope>NUCLEOTIDE SEQUENCE [LARGE SCALE GENOMIC DNA]</scope>
    <source>
        <strain evidence="16 17">KSL3</strain>
    </source>
</reference>
<evidence type="ECO:0000256" key="14">
    <source>
        <dbReference type="RuleBase" id="RU363109"/>
    </source>
</evidence>
<keyword evidence="5 14" id="KW-0444">Lipid biosynthesis</keyword>
<feature type="transmembrane region" description="Helical" evidence="14">
    <location>
        <begin position="166"/>
        <end position="188"/>
    </location>
</feature>
<dbReference type="EMBL" id="MTSL01000208">
    <property type="protein sequence ID" value="PJF16739.1"/>
    <property type="molecule type" value="Genomic_DNA"/>
</dbReference>
<comment type="catalytic activity">
    <reaction evidence="13 14">
        <text>a very-long-chain (3R)-3-hydroxyacyl-CoA = a very-long-chain (2E)-enoyl-CoA + H2O</text>
        <dbReference type="Rhea" id="RHEA:45812"/>
        <dbReference type="ChEBI" id="CHEBI:15377"/>
        <dbReference type="ChEBI" id="CHEBI:83728"/>
        <dbReference type="ChEBI" id="CHEBI:85440"/>
        <dbReference type="EC" id="4.2.1.134"/>
    </reaction>
</comment>
<evidence type="ECO:0000256" key="3">
    <source>
        <dbReference type="ARBA" id="ARBA00007811"/>
    </source>
</evidence>
<protein>
    <recommendedName>
        <fullName evidence="4 14">Very-long-chain (3R)-3-hydroxyacyl-CoA dehydratase</fullName>
        <ecNumber evidence="4 14">4.2.1.134</ecNumber>
    </recommendedName>
</protein>
<dbReference type="GO" id="GO:0042761">
    <property type="term" value="P:very long-chain fatty acid biosynthetic process"/>
    <property type="evidence" value="ECO:0007669"/>
    <property type="project" value="TreeGrafter"/>
</dbReference>
<evidence type="ECO:0000256" key="2">
    <source>
        <dbReference type="ARBA" id="ARBA00005194"/>
    </source>
</evidence>